<protein>
    <submittedName>
        <fullName evidence="1">Uncharacterized protein</fullName>
    </submittedName>
</protein>
<proteinExistence type="predicted"/>
<dbReference type="AlphaFoldDB" id="A0A372LTH0"/>
<name>A0A372LTH0_9BACI</name>
<dbReference type="RefSeq" id="WP_117324830.1">
    <property type="nucleotide sequence ID" value="NZ_QVTE01000003.1"/>
</dbReference>
<keyword evidence="2" id="KW-1185">Reference proteome</keyword>
<gene>
    <name evidence="1" type="ORF">D0469_01165</name>
</gene>
<evidence type="ECO:0000313" key="1">
    <source>
        <dbReference type="EMBL" id="RFU71478.1"/>
    </source>
</evidence>
<reference evidence="1 2" key="1">
    <citation type="submission" date="2018-08" db="EMBL/GenBank/DDBJ databases">
        <title>Bacillus chawlae sp. nov., Bacillus glennii sp. nov., and Bacillus saganii sp. nov. Isolated from the Vehicle Assembly Building at Kennedy Space Center where the Viking Spacecraft were Assembled.</title>
        <authorList>
            <person name="Seuylemezian A."/>
            <person name="Vaishampayan P."/>
        </authorList>
    </citation>
    <scope>NUCLEOTIDE SEQUENCE [LARGE SCALE GENOMIC DNA]</scope>
    <source>
        <strain evidence="1 2">V47-23a</strain>
    </source>
</reference>
<evidence type="ECO:0000313" key="2">
    <source>
        <dbReference type="Proteomes" id="UP000264541"/>
    </source>
</evidence>
<organism evidence="1 2">
    <name type="scientific">Peribacillus saganii</name>
    <dbReference type="NCBI Taxonomy" id="2303992"/>
    <lineage>
        <taxon>Bacteria</taxon>
        <taxon>Bacillati</taxon>
        <taxon>Bacillota</taxon>
        <taxon>Bacilli</taxon>
        <taxon>Bacillales</taxon>
        <taxon>Bacillaceae</taxon>
        <taxon>Peribacillus</taxon>
    </lineage>
</organism>
<comment type="caution">
    <text evidence="1">The sequence shown here is derived from an EMBL/GenBank/DDBJ whole genome shotgun (WGS) entry which is preliminary data.</text>
</comment>
<sequence>MSHMQDFYEMEPCKRFNAVFSTLHIEPLLFAVNKESVYGSPAELNFPAMIYALAARILERIPTIKELIKFFIDKYASISSF</sequence>
<dbReference type="OrthoDB" id="5751230at2"/>
<accession>A0A372LTH0</accession>
<dbReference type="Proteomes" id="UP000264541">
    <property type="component" value="Unassembled WGS sequence"/>
</dbReference>
<dbReference type="EMBL" id="QVTE01000003">
    <property type="protein sequence ID" value="RFU71478.1"/>
    <property type="molecule type" value="Genomic_DNA"/>
</dbReference>